<proteinExistence type="predicted"/>
<protein>
    <submittedName>
        <fullName evidence="2">VTT domain-containing protein</fullName>
    </submittedName>
</protein>
<feature type="transmembrane region" description="Helical" evidence="1">
    <location>
        <begin position="113"/>
        <end position="134"/>
    </location>
</feature>
<dbReference type="EMBL" id="JAQQLF010000001">
    <property type="protein sequence ID" value="MDC7715752.1"/>
    <property type="molecule type" value="Genomic_DNA"/>
</dbReference>
<dbReference type="PANTHER" id="PTHR42709">
    <property type="entry name" value="ALKALINE PHOSPHATASE LIKE PROTEIN"/>
    <property type="match status" value="1"/>
</dbReference>
<feature type="transmembrane region" description="Helical" evidence="1">
    <location>
        <begin position="38"/>
        <end position="62"/>
    </location>
</feature>
<keyword evidence="1" id="KW-1133">Transmembrane helix</keyword>
<sequence>MTELALLAGLAASAFLSATVLPGNSELALSALLYQQPSLLWPAVLVASVANTAGSATSLWLGRRAPAKALPARTAGWFARFGPATLLLSWVPLLGDALPLAAGWLRLPWWPCLLWLAAGKTLRYLLLVWGLQWWR</sequence>
<dbReference type="PANTHER" id="PTHR42709:SF4">
    <property type="entry name" value="INNER MEMBRANE PROTEIN YQAA"/>
    <property type="match status" value="1"/>
</dbReference>
<reference evidence="2 3" key="1">
    <citation type="submission" date="2023-01" db="EMBL/GenBank/DDBJ databases">
        <title>Novel species of the genus Vogesella isolated from rivers.</title>
        <authorList>
            <person name="Lu H."/>
        </authorList>
    </citation>
    <scope>NUCLEOTIDE SEQUENCE [LARGE SCALE GENOMIC DNA]</scope>
    <source>
        <strain evidence="2 3">DC21W</strain>
    </source>
</reference>
<keyword evidence="3" id="KW-1185">Reference proteome</keyword>
<keyword evidence="1" id="KW-0812">Transmembrane</keyword>
<keyword evidence="1" id="KW-0472">Membrane</keyword>
<dbReference type="Proteomes" id="UP001219956">
    <property type="component" value="Unassembled WGS sequence"/>
</dbReference>
<dbReference type="InterPro" id="IPR051311">
    <property type="entry name" value="DedA_domain"/>
</dbReference>
<organism evidence="2 3">
    <name type="scientific">Vogesella aquatica</name>
    <dbReference type="NCBI Taxonomy" id="2984206"/>
    <lineage>
        <taxon>Bacteria</taxon>
        <taxon>Pseudomonadati</taxon>
        <taxon>Pseudomonadota</taxon>
        <taxon>Betaproteobacteria</taxon>
        <taxon>Neisseriales</taxon>
        <taxon>Chromobacteriaceae</taxon>
        <taxon>Vogesella</taxon>
    </lineage>
</organism>
<evidence type="ECO:0000313" key="3">
    <source>
        <dbReference type="Proteomes" id="UP001219956"/>
    </source>
</evidence>
<dbReference type="RefSeq" id="WP_227302120.1">
    <property type="nucleotide sequence ID" value="NZ_JAQQLF010000001.1"/>
</dbReference>
<accession>A0ABT5IT56</accession>
<evidence type="ECO:0000256" key="1">
    <source>
        <dbReference type="SAM" id="Phobius"/>
    </source>
</evidence>
<name>A0ABT5IT56_9NEIS</name>
<comment type="caution">
    <text evidence="2">The sequence shown here is derived from an EMBL/GenBank/DDBJ whole genome shotgun (WGS) entry which is preliminary data.</text>
</comment>
<evidence type="ECO:0000313" key="2">
    <source>
        <dbReference type="EMBL" id="MDC7715752.1"/>
    </source>
</evidence>
<gene>
    <name evidence="2" type="ORF">PQU95_00770</name>
</gene>
<feature type="transmembrane region" description="Helical" evidence="1">
    <location>
        <begin position="74"/>
        <end position="93"/>
    </location>
</feature>